<keyword evidence="3" id="KW-1185">Reference proteome</keyword>
<feature type="compositionally biased region" description="Polar residues" evidence="1">
    <location>
        <begin position="212"/>
        <end position="239"/>
    </location>
</feature>
<comment type="caution">
    <text evidence="2">The sequence shown here is derived from an EMBL/GenBank/DDBJ whole genome shotgun (WGS) entry which is preliminary data.</text>
</comment>
<accession>A0ABP1RKP5</accession>
<name>A0ABP1RKP5_9HEXA</name>
<feature type="compositionally biased region" description="Basic and acidic residues" evidence="1">
    <location>
        <begin position="244"/>
        <end position="255"/>
    </location>
</feature>
<feature type="compositionally biased region" description="Basic residues" evidence="1">
    <location>
        <begin position="260"/>
        <end position="270"/>
    </location>
</feature>
<evidence type="ECO:0000313" key="3">
    <source>
        <dbReference type="Proteomes" id="UP001642540"/>
    </source>
</evidence>
<sequence length="365" mass="41066">MFSSNATTIPTMFNPLQPHPNIKQKVQDVVTEAADESNLYPYVDRYSNLTHNEIHGSRPQSALLTHYEEVAVGNWQLPNESTVTSSSSSSDSNNPGIISAQQAGQQNSFLGPPAVYTSTTHSRALGMRNNAERTHQKEKGRHSDTTHGTFELQDNGSKRLRTGVSSNLDEDLRLMTARNPSPPPPPSLSSLPATCAIRRTGGNSLDPRIKSLQVQPNSTNAVGKVPESNTNDWNNSVQNFLCDPRTRNGGRERQSPNRRTVSKSRSRSRSTSRYQLGESPESSRRSHPSGSPGHRMSDRNRRTHAVTESLPFDGNNRHFRQTYPDYVRNYDEHYNQRGHHNFRGRVRGRGRSRNRRPRRGQNYMS</sequence>
<feature type="compositionally biased region" description="Low complexity" evidence="1">
    <location>
        <begin position="81"/>
        <end position="92"/>
    </location>
</feature>
<dbReference type="EMBL" id="CAXLJM020000078">
    <property type="protein sequence ID" value="CAL8129631.1"/>
    <property type="molecule type" value="Genomic_DNA"/>
</dbReference>
<feature type="region of interest" description="Disordered" evidence="1">
    <location>
        <begin position="79"/>
        <end position="99"/>
    </location>
</feature>
<feature type="compositionally biased region" description="Polar residues" evidence="1">
    <location>
        <begin position="146"/>
        <end position="155"/>
    </location>
</feature>
<feature type="region of interest" description="Disordered" evidence="1">
    <location>
        <begin position="175"/>
        <end position="319"/>
    </location>
</feature>
<organism evidence="2 3">
    <name type="scientific">Orchesella dallaii</name>
    <dbReference type="NCBI Taxonomy" id="48710"/>
    <lineage>
        <taxon>Eukaryota</taxon>
        <taxon>Metazoa</taxon>
        <taxon>Ecdysozoa</taxon>
        <taxon>Arthropoda</taxon>
        <taxon>Hexapoda</taxon>
        <taxon>Collembola</taxon>
        <taxon>Entomobryomorpha</taxon>
        <taxon>Entomobryoidea</taxon>
        <taxon>Orchesellidae</taxon>
        <taxon>Orchesellinae</taxon>
        <taxon>Orchesella</taxon>
    </lineage>
</organism>
<evidence type="ECO:0000256" key="1">
    <source>
        <dbReference type="SAM" id="MobiDB-lite"/>
    </source>
</evidence>
<feature type="compositionally biased region" description="Basic and acidic residues" evidence="1">
    <location>
        <begin position="130"/>
        <end position="145"/>
    </location>
</feature>
<gene>
    <name evidence="2" type="ORF">ODALV1_LOCUS23347</name>
</gene>
<protein>
    <submittedName>
        <fullName evidence="2">Uncharacterized protein</fullName>
    </submittedName>
</protein>
<feature type="region of interest" description="Disordered" evidence="1">
    <location>
        <begin position="334"/>
        <end position="365"/>
    </location>
</feature>
<feature type="region of interest" description="Disordered" evidence="1">
    <location>
        <begin position="122"/>
        <end position="162"/>
    </location>
</feature>
<reference evidence="2 3" key="1">
    <citation type="submission" date="2024-08" db="EMBL/GenBank/DDBJ databases">
        <authorList>
            <person name="Cucini C."/>
            <person name="Frati F."/>
        </authorList>
    </citation>
    <scope>NUCLEOTIDE SEQUENCE [LARGE SCALE GENOMIC DNA]</scope>
</reference>
<feature type="compositionally biased region" description="Low complexity" evidence="1">
    <location>
        <begin position="271"/>
        <end position="280"/>
    </location>
</feature>
<dbReference type="Proteomes" id="UP001642540">
    <property type="component" value="Unassembled WGS sequence"/>
</dbReference>
<proteinExistence type="predicted"/>
<feature type="compositionally biased region" description="Basic residues" evidence="1">
    <location>
        <begin position="336"/>
        <end position="359"/>
    </location>
</feature>
<evidence type="ECO:0000313" key="2">
    <source>
        <dbReference type="EMBL" id="CAL8129631.1"/>
    </source>
</evidence>